<evidence type="ECO:0000256" key="1">
    <source>
        <dbReference type="SAM" id="MobiDB-lite"/>
    </source>
</evidence>
<reference evidence="2 3" key="1">
    <citation type="journal article" date="2008" name="Nature">
        <title>The genome of Laccaria bicolor provides insights into mycorrhizal symbiosis.</title>
        <authorList>
            <person name="Martin F."/>
            <person name="Aerts A."/>
            <person name="Ahren D."/>
            <person name="Brun A."/>
            <person name="Danchin E.G.J."/>
            <person name="Duchaussoy F."/>
            <person name="Gibon J."/>
            <person name="Kohler A."/>
            <person name="Lindquist E."/>
            <person name="Pereda V."/>
            <person name="Salamov A."/>
            <person name="Shapiro H.J."/>
            <person name="Wuyts J."/>
            <person name="Blaudez D."/>
            <person name="Buee M."/>
            <person name="Brokstein P."/>
            <person name="Canbaeck B."/>
            <person name="Cohen D."/>
            <person name="Courty P.E."/>
            <person name="Coutinho P.M."/>
            <person name="Delaruelle C."/>
            <person name="Detter J.C."/>
            <person name="Deveau A."/>
            <person name="DiFazio S."/>
            <person name="Duplessis S."/>
            <person name="Fraissinet-Tachet L."/>
            <person name="Lucic E."/>
            <person name="Frey-Klett P."/>
            <person name="Fourrey C."/>
            <person name="Feussner I."/>
            <person name="Gay G."/>
            <person name="Grimwood J."/>
            <person name="Hoegger P.J."/>
            <person name="Jain P."/>
            <person name="Kilaru S."/>
            <person name="Labbe J."/>
            <person name="Lin Y.C."/>
            <person name="Legue V."/>
            <person name="Le Tacon F."/>
            <person name="Marmeisse R."/>
            <person name="Melayah D."/>
            <person name="Montanini B."/>
            <person name="Muratet M."/>
            <person name="Nehls U."/>
            <person name="Niculita-Hirzel H."/>
            <person name="Oudot-Le Secq M.P."/>
            <person name="Peter M."/>
            <person name="Quesneville H."/>
            <person name="Rajashekar B."/>
            <person name="Reich M."/>
            <person name="Rouhier N."/>
            <person name="Schmutz J."/>
            <person name="Yin T."/>
            <person name="Chalot M."/>
            <person name="Henrissat B."/>
            <person name="Kuees U."/>
            <person name="Lucas S."/>
            <person name="Van de Peer Y."/>
            <person name="Podila G.K."/>
            <person name="Polle A."/>
            <person name="Pukkila P.J."/>
            <person name="Richardson P.M."/>
            <person name="Rouze P."/>
            <person name="Sanders I.R."/>
            <person name="Stajich J.E."/>
            <person name="Tunlid A."/>
            <person name="Tuskan G."/>
            <person name="Grigoriev I.V."/>
        </authorList>
    </citation>
    <scope>NUCLEOTIDE SEQUENCE [LARGE SCALE GENOMIC DNA]</scope>
    <source>
        <strain evidence="3">S238N-H82 / ATCC MYA-4686</strain>
    </source>
</reference>
<dbReference type="AlphaFoldDB" id="B0DU59"/>
<evidence type="ECO:0000313" key="3">
    <source>
        <dbReference type="Proteomes" id="UP000001194"/>
    </source>
</evidence>
<keyword evidence="3" id="KW-1185">Reference proteome</keyword>
<organism evidence="3">
    <name type="scientific">Laccaria bicolor (strain S238N-H82 / ATCC MYA-4686)</name>
    <name type="common">Bicoloured deceiver</name>
    <name type="synonym">Laccaria laccata var. bicolor</name>
    <dbReference type="NCBI Taxonomy" id="486041"/>
    <lineage>
        <taxon>Eukaryota</taxon>
        <taxon>Fungi</taxon>
        <taxon>Dikarya</taxon>
        <taxon>Basidiomycota</taxon>
        <taxon>Agaricomycotina</taxon>
        <taxon>Agaricomycetes</taxon>
        <taxon>Agaricomycetidae</taxon>
        <taxon>Agaricales</taxon>
        <taxon>Agaricineae</taxon>
        <taxon>Hydnangiaceae</taxon>
        <taxon>Laccaria</taxon>
    </lineage>
</organism>
<accession>B0DU59</accession>
<feature type="compositionally biased region" description="Low complexity" evidence="1">
    <location>
        <begin position="144"/>
        <end position="153"/>
    </location>
</feature>
<feature type="compositionally biased region" description="Basic residues" evidence="1">
    <location>
        <begin position="174"/>
        <end position="185"/>
    </location>
</feature>
<dbReference type="KEGG" id="lbc:LACBIDRAFT_332886"/>
<dbReference type="GeneID" id="6083154"/>
<feature type="compositionally biased region" description="Low complexity" evidence="1">
    <location>
        <begin position="126"/>
        <end position="135"/>
    </location>
</feature>
<name>B0DU59_LACBS</name>
<sequence length="967" mass="106225">MSTAELAQAAQQAHTLTPGFLEDVRVATSTLLNFYNRHREGLLAHQRTVEEDAYGKAERFVCLLIDKNMWYNTAQWLNHPWILAYTEMARAGPSVDWTKMFSIPQPTTPTFFMEGYAGPSPPLPPSSTDSLLPVTVPTPPLPVPTASSSLLAPTKPTRQAKSTDPVPAAETKSKSKTKSGRRKPKAGSSAQPQSEVTPNNTAAPVQSKKRKGDSIEARPKKTRVVSAEFINSSSDEETLKPKSESLRPVGGEAKAVKPKSQPHFSRMTPSAGFSLIQRPKLDPDASPPKTAMAALRQAKTAKRLANQNAAIAKGNYQLADIPCEACSKRQDRDIVPCAIHSPPQQGSCFTCSMGKTTCTYAVTKKKDTDSEVEDEIQKGLQDLETATVSRGDAQVKIVRKKARSKKPQVKKVKPDVKEKGKEDVEMAAVGHDVEHAIDVDMEVGLTMGKGKSEGGIDIEMAEVKHEETEVGAIPKADKDVGRVTPTIIIEPPTPHTSAIFKSTETEVGTNTDKGKGREIGPPASEMEWIVPELAMRPELGLAVNYIQQSFTPPPVERTSRPEGSRLVSRSRQVSPPDPKEVHLDTTLYQKKIDFRSLSPPPNFDMQTMQQEIRRLAHGQADLQQKLRDQQAQVSVMESSTPTMREYLAFVVQKQDIDASALLPPAVDSPVTLSQRLLALEEITRCIQDQDLASRPLSEKIASLETSVWFQEEKITGATRRMDRIEESAHMHWKETQEDLQLEAEVREAVKTLENKWETTPAALQESLTQGFEKLASRIETAELMLHDLTKSVTTISELNQSSLESLIIQFLGNKEKKHTGINTDHSVSPDRGQKSQQVQVSPTLGVVLPNPVSTDHAQVSPTLAVFLPPASESPAVLLLVPNPIPPTRASSPGPYIGGNRKSPRLQKLEPTLQTPAQTWRLFQAAECGCLSQTRSNMVSTGWDQVGLIHAAWDSKLFSRPMTHEPIP</sequence>
<dbReference type="RefSeq" id="XP_001887501.1">
    <property type="nucleotide sequence ID" value="XM_001887466.1"/>
</dbReference>
<feature type="region of interest" description="Disordered" evidence="1">
    <location>
        <begin position="551"/>
        <end position="580"/>
    </location>
</feature>
<evidence type="ECO:0000313" key="2">
    <source>
        <dbReference type="EMBL" id="EDR01891.1"/>
    </source>
</evidence>
<protein>
    <submittedName>
        <fullName evidence="2">Predicted protein</fullName>
    </submittedName>
</protein>
<gene>
    <name evidence="2" type="ORF">LACBIDRAFT_332886</name>
</gene>
<proteinExistence type="predicted"/>
<dbReference type="Proteomes" id="UP000001194">
    <property type="component" value="Unassembled WGS sequence"/>
</dbReference>
<feature type="region of interest" description="Disordered" evidence="1">
    <location>
        <begin position="112"/>
        <end position="268"/>
    </location>
</feature>
<feature type="compositionally biased region" description="Polar residues" evidence="1">
    <location>
        <begin position="188"/>
        <end position="204"/>
    </location>
</feature>
<dbReference type="HOGENOM" id="CLU_006927_0_0_1"/>
<dbReference type="EMBL" id="DS547135">
    <property type="protein sequence ID" value="EDR01891.1"/>
    <property type="molecule type" value="Genomic_DNA"/>
</dbReference>
<dbReference type="InParanoid" id="B0DU59"/>